<proteinExistence type="predicted"/>
<name>A0ABW5IZZ2_9FLAO</name>
<dbReference type="Proteomes" id="UP001597468">
    <property type="component" value="Unassembled WGS sequence"/>
</dbReference>
<keyword evidence="2" id="KW-1185">Reference proteome</keyword>
<gene>
    <name evidence="1" type="ORF">ACFSTG_10900</name>
</gene>
<accession>A0ABW5IZZ2</accession>
<dbReference type="EMBL" id="JBHULT010000010">
    <property type="protein sequence ID" value="MFD2518404.1"/>
    <property type="molecule type" value="Genomic_DNA"/>
</dbReference>
<comment type="caution">
    <text evidence="1">The sequence shown here is derived from an EMBL/GenBank/DDBJ whole genome shotgun (WGS) entry which is preliminary data.</text>
</comment>
<evidence type="ECO:0000313" key="1">
    <source>
        <dbReference type="EMBL" id="MFD2518404.1"/>
    </source>
</evidence>
<organism evidence="1 2">
    <name type="scientific">Salinimicrobium flavum</name>
    <dbReference type="NCBI Taxonomy" id="1737065"/>
    <lineage>
        <taxon>Bacteria</taxon>
        <taxon>Pseudomonadati</taxon>
        <taxon>Bacteroidota</taxon>
        <taxon>Flavobacteriia</taxon>
        <taxon>Flavobacteriales</taxon>
        <taxon>Flavobacteriaceae</taxon>
        <taxon>Salinimicrobium</taxon>
    </lineage>
</organism>
<sequence length="81" mass="9370">MERITYKEFQSLPPQEQDEILLLCGVKLQAVESGEHKYLLYAVDRFFVEVDVDQRTLLVTKTAFIEGGLMDKYSRLDLSTP</sequence>
<protein>
    <submittedName>
        <fullName evidence="1">Uncharacterized protein</fullName>
    </submittedName>
</protein>
<evidence type="ECO:0000313" key="2">
    <source>
        <dbReference type="Proteomes" id="UP001597468"/>
    </source>
</evidence>
<reference evidence="2" key="1">
    <citation type="journal article" date="2019" name="Int. J. Syst. Evol. Microbiol.">
        <title>The Global Catalogue of Microorganisms (GCM) 10K type strain sequencing project: providing services to taxonomists for standard genome sequencing and annotation.</title>
        <authorList>
            <consortium name="The Broad Institute Genomics Platform"/>
            <consortium name="The Broad Institute Genome Sequencing Center for Infectious Disease"/>
            <person name="Wu L."/>
            <person name="Ma J."/>
        </authorList>
    </citation>
    <scope>NUCLEOTIDE SEQUENCE [LARGE SCALE GENOMIC DNA]</scope>
    <source>
        <strain evidence="2">KCTC 42585</strain>
    </source>
</reference>
<dbReference type="RefSeq" id="WP_380752464.1">
    <property type="nucleotide sequence ID" value="NZ_JBHULT010000010.1"/>
</dbReference>